<dbReference type="Gene3D" id="1.10.8.60">
    <property type="match status" value="1"/>
</dbReference>
<keyword evidence="6" id="KW-0479">Metal-binding</keyword>
<dbReference type="FunFam" id="1.10.8.60:FF:000115">
    <property type="entry name" value="N-ethylmaleimide-sensitive fusion protein, putative"/>
    <property type="match status" value="1"/>
</dbReference>
<proteinExistence type="inferred from homology"/>
<dbReference type="InterPro" id="IPR009011">
    <property type="entry name" value="Man6P_isomerase_rcpt-bd_dom_sf"/>
</dbReference>
<dbReference type="GO" id="GO:0016887">
    <property type="term" value="F:ATP hydrolysis activity"/>
    <property type="evidence" value="ECO:0007669"/>
    <property type="project" value="InterPro"/>
</dbReference>
<dbReference type="Gene3D" id="3.40.50.300">
    <property type="entry name" value="P-loop containing nucleotide triphosphate hydrolases"/>
    <property type="match status" value="2"/>
</dbReference>
<keyword evidence="3 6" id="KW-0547">Nucleotide-binding</keyword>
<evidence type="ECO:0000256" key="1">
    <source>
        <dbReference type="ARBA" id="ARBA00006914"/>
    </source>
</evidence>
<accession>A0AAN0IZL6</accession>
<dbReference type="EC" id="3.6.4.6" evidence="6"/>
<dbReference type="InterPro" id="IPR039812">
    <property type="entry name" value="Vesicle-fus_ATPase"/>
</dbReference>
<comment type="function">
    <text evidence="6">Required for vesicle-mediated transport. Catalyzes the fusion of transport vesicles within the Golgi cisternae. Is also required for transport from the endoplasmic reticulum to the Golgi stack. Seems to function as a fusion protein required for the delivery of cargo proteins to all compartments of the Golgi stack independent of vesicle origin.</text>
</comment>
<evidence type="ECO:0000256" key="2">
    <source>
        <dbReference type="ARBA" id="ARBA00022448"/>
    </source>
</evidence>
<evidence type="ECO:0000256" key="8">
    <source>
        <dbReference type="SAM" id="SignalP"/>
    </source>
</evidence>
<dbReference type="GO" id="GO:0043001">
    <property type="term" value="P:Golgi to plasma membrane protein transport"/>
    <property type="evidence" value="ECO:0007669"/>
    <property type="project" value="TreeGrafter"/>
</dbReference>
<keyword evidence="6" id="KW-0963">Cytoplasm</keyword>
<keyword evidence="6" id="KW-0378">Hydrolase</keyword>
<dbReference type="PANTHER" id="PTHR23078">
    <property type="entry name" value="VESICULAR-FUSION PROTEIN NSF"/>
    <property type="match status" value="1"/>
</dbReference>
<keyword evidence="8" id="KW-0732">Signal</keyword>
<name>A0AAN0IZL6_AMPQE</name>
<organism evidence="10 11">
    <name type="scientific">Amphimedon queenslandica</name>
    <name type="common">Sponge</name>
    <dbReference type="NCBI Taxonomy" id="400682"/>
    <lineage>
        <taxon>Eukaryota</taxon>
        <taxon>Metazoa</taxon>
        <taxon>Porifera</taxon>
        <taxon>Demospongiae</taxon>
        <taxon>Heteroscleromorpha</taxon>
        <taxon>Haplosclerida</taxon>
        <taxon>Niphatidae</taxon>
        <taxon>Amphimedon</taxon>
    </lineage>
</organism>
<protein>
    <recommendedName>
        <fullName evidence="6">Vesicle-fusing ATPase</fullName>
        <ecNumber evidence="6">3.6.4.6</ecNumber>
    </recommendedName>
</protein>
<dbReference type="RefSeq" id="XP_019849982.1">
    <property type="nucleotide sequence ID" value="XM_019994423.1"/>
</dbReference>
<dbReference type="SMART" id="SM00382">
    <property type="entry name" value="AAA"/>
    <property type="match status" value="2"/>
</dbReference>
<evidence type="ECO:0000256" key="5">
    <source>
        <dbReference type="ARBA" id="ARBA00022927"/>
    </source>
</evidence>
<dbReference type="GO" id="GO:0006891">
    <property type="term" value="P:intra-Golgi vesicle-mediated transport"/>
    <property type="evidence" value="ECO:0007669"/>
    <property type="project" value="TreeGrafter"/>
</dbReference>
<dbReference type="SUPFAM" id="SSF52540">
    <property type="entry name" value="P-loop containing nucleoside triphosphate hydrolases"/>
    <property type="match status" value="2"/>
</dbReference>
<evidence type="ECO:0000256" key="4">
    <source>
        <dbReference type="ARBA" id="ARBA00022840"/>
    </source>
</evidence>
<keyword evidence="6" id="KW-0931">ER-Golgi transport</keyword>
<dbReference type="Gene3D" id="2.70.130.10">
    <property type="entry name" value="Mannose-6-phosphate receptor binding domain"/>
    <property type="match status" value="1"/>
</dbReference>
<dbReference type="GO" id="GO:0035494">
    <property type="term" value="P:SNARE complex disassembly"/>
    <property type="evidence" value="ECO:0007669"/>
    <property type="project" value="InterPro"/>
</dbReference>
<dbReference type="InterPro" id="IPR003959">
    <property type="entry name" value="ATPase_AAA_core"/>
</dbReference>
<dbReference type="InterPro" id="IPR027417">
    <property type="entry name" value="P-loop_NTPase"/>
</dbReference>
<evidence type="ECO:0000256" key="6">
    <source>
        <dbReference type="RuleBase" id="RU367045"/>
    </source>
</evidence>
<dbReference type="FunFam" id="3.40.50.300:FF:000166">
    <property type="entry name" value="vesicle-fusing ATPase isoform X1"/>
    <property type="match status" value="1"/>
</dbReference>
<dbReference type="InterPro" id="IPR003593">
    <property type="entry name" value="AAA+_ATPase"/>
</dbReference>
<dbReference type="GeneID" id="109580865"/>
<dbReference type="Proteomes" id="UP000007879">
    <property type="component" value="Unassembled WGS sequence"/>
</dbReference>
<dbReference type="PANTHER" id="PTHR23078:SF3">
    <property type="entry name" value="VESICLE-FUSING ATPASE"/>
    <property type="match status" value="1"/>
</dbReference>
<feature type="region of interest" description="Disordered" evidence="7">
    <location>
        <begin position="29"/>
        <end position="48"/>
    </location>
</feature>
<dbReference type="AlphaFoldDB" id="A0AAN0IZL6"/>
<evidence type="ECO:0000256" key="3">
    <source>
        <dbReference type="ARBA" id="ARBA00022741"/>
    </source>
</evidence>
<dbReference type="InterPro" id="IPR003960">
    <property type="entry name" value="ATPase_AAA_CS"/>
</dbReference>
<evidence type="ECO:0000259" key="9">
    <source>
        <dbReference type="SMART" id="SM00382"/>
    </source>
</evidence>
<dbReference type="FunFam" id="3.40.50.300:FF:000154">
    <property type="entry name" value="Vesicle-fusing ATPase 1"/>
    <property type="match status" value="1"/>
</dbReference>
<dbReference type="GO" id="GO:0005524">
    <property type="term" value="F:ATP binding"/>
    <property type="evidence" value="ECO:0007669"/>
    <property type="project" value="UniProtKB-UniRule"/>
</dbReference>
<evidence type="ECO:0000256" key="7">
    <source>
        <dbReference type="SAM" id="MobiDB-lite"/>
    </source>
</evidence>
<dbReference type="Pfam" id="PF00004">
    <property type="entry name" value="AAA"/>
    <property type="match status" value="2"/>
</dbReference>
<dbReference type="CDD" id="cd00009">
    <property type="entry name" value="AAA"/>
    <property type="match status" value="1"/>
</dbReference>
<dbReference type="PROSITE" id="PS00674">
    <property type="entry name" value="AAA"/>
    <property type="match status" value="1"/>
</dbReference>
<comment type="catalytic activity">
    <reaction evidence="6">
        <text>ATP + H2O = ADP + phosphate + H(+)</text>
        <dbReference type="Rhea" id="RHEA:13065"/>
        <dbReference type="ChEBI" id="CHEBI:15377"/>
        <dbReference type="ChEBI" id="CHEBI:15378"/>
        <dbReference type="ChEBI" id="CHEBI:30616"/>
        <dbReference type="ChEBI" id="CHEBI:43474"/>
        <dbReference type="ChEBI" id="CHEBI:456216"/>
        <dbReference type="EC" id="3.6.4.6"/>
    </reaction>
</comment>
<dbReference type="Pfam" id="PF17862">
    <property type="entry name" value="AAA_lid_3"/>
    <property type="match status" value="1"/>
</dbReference>
<feature type="chain" id="PRO_5042960341" description="Vesicle-fusing ATPase" evidence="8">
    <location>
        <begin position="24"/>
        <end position="934"/>
    </location>
</feature>
<feature type="domain" description="AAA+ ATPase" evidence="9">
    <location>
        <begin position="417"/>
        <end position="566"/>
    </location>
</feature>
<reference evidence="11" key="1">
    <citation type="journal article" date="2010" name="Nature">
        <title>The Amphimedon queenslandica genome and the evolution of animal complexity.</title>
        <authorList>
            <person name="Srivastava M."/>
            <person name="Simakov O."/>
            <person name="Chapman J."/>
            <person name="Fahey B."/>
            <person name="Gauthier M.E."/>
            <person name="Mitros T."/>
            <person name="Richards G.S."/>
            <person name="Conaco C."/>
            <person name="Dacre M."/>
            <person name="Hellsten U."/>
            <person name="Larroux C."/>
            <person name="Putnam N.H."/>
            <person name="Stanke M."/>
            <person name="Adamska M."/>
            <person name="Darling A."/>
            <person name="Degnan S.M."/>
            <person name="Oakley T.H."/>
            <person name="Plachetzki D.C."/>
            <person name="Zhai Y."/>
            <person name="Adamski M."/>
            <person name="Calcino A."/>
            <person name="Cummins S.F."/>
            <person name="Goodstein D.M."/>
            <person name="Harris C."/>
            <person name="Jackson D.J."/>
            <person name="Leys S.P."/>
            <person name="Shu S."/>
            <person name="Woodcroft B.J."/>
            <person name="Vervoort M."/>
            <person name="Kosik K.S."/>
            <person name="Manning G."/>
            <person name="Degnan B.M."/>
            <person name="Rokhsar D.S."/>
        </authorList>
    </citation>
    <scope>NUCLEOTIDE SEQUENCE [LARGE SCALE GENOMIC DNA]</scope>
</reference>
<dbReference type="InterPro" id="IPR041569">
    <property type="entry name" value="AAA_lid_3"/>
</dbReference>
<reference evidence="10" key="2">
    <citation type="submission" date="2024-06" db="UniProtKB">
        <authorList>
            <consortium name="EnsemblMetazoa"/>
        </authorList>
    </citation>
    <scope>IDENTIFICATION</scope>
</reference>
<feature type="domain" description="AAA+ ATPase" evidence="9">
    <location>
        <begin position="695"/>
        <end position="838"/>
    </location>
</feature>
<keyword evidence="11" id="KW-1185">Reference proteome</keyword>
<dbReference type="PRINTS" id="PR00830">
    <property type="entry name" value="ENDOLAPTASE"/>
</dbReference>
<feature type="signal peptide" evidence="8">
    <location>
        <begin position="1"/>
        <end position="23"/>
    </location>
</feature>
<keyword evidence="2 6" id="KW-0813">Transport</keyword>
<evidence type="ECO:0000313" key="10">
    <source>
        <dbReference type="EnsemblMetazoa" id="XP_019849982.1"/>
    </source>
</evidence>
<dbReference type="EnsemblMetazoa" id="XM_019994423.1">
    <property type="protein sequence ID" value="XP_019849982.1"/>
    <property type="gene ID" value="LOC109580865"/>
</dbReference>
<keyword evidence="6" id="KW-0460">Magnesium</keyword>
<evidence type="ECO:0000313" key="11">
    <source>
        <dbReference type="Proteomes" id="UP000007879"/>
    </source>
</evidence>
<dbReference type="GO" id="GO:0046872">
    <property type="term" value="F:metal ion binding"/>
    <property type="evidence" value="ECO:0007669"/>
    <property type="project" value="UniProtKB-UniRule"/>
</dbReference>
<comment type="subcellular location">
    <subcellularLocation>
        <location evidence="6">Cytoplasm</location>
    </subcellularLocation>
</comment>
<sequence length="934" mass="101315">MMDGLLGVIRTLILSLALGSTIANRSDQEIPSIGGERETTSGGVSPDDSAGYCSTDDCRTVSQCSWSPAENPHQLLYSLTELISSPSSLHYVVTLPSPRGAHITLSLCSGRLVKCGNEHIQGSCITVPGIKPTVAGKTISVQSLEVGMASSGFQLILDNGATCEVTNKPRRTVLMFPCDPNKEVSPSDFAPLKAYEGDKKLICNYFVDFPPSQYGCPVFLKDSNIIIEAVSGCINSSPTKTTSNCHYNGGQTLSLIGLGFHTLCPQYSTISAQQSATINTDRLQLTPQTLSDCTHHLKSTYNILIGDTTHCTDPILVSPYVINCSLAGGRGEGLDVKLAVKDCQRSSSRYCGGSSGIVAVLSGGVSYREAVNFKDKFSRFVELGVGGLKKEIEELYRRAFASRDVSPDLLAQLGITHIKGILLYGPPGAGKTLLARTVAHLLGSKQVQLINGPEIVSKFLGESERNLRYYFQEAADAYKTHGDASELYVIIIDEIEAICKPRGKIDQSSAGAAYDSVVNQLLTLLDGLSQSSNVLVIGMTNRKELMDPALLRPGRFEVQIEVGLPDEEGREEIFSIHTREMRESGILSTDVNLKELAANTTRFSGAEIAGVVRGAASYALERKYADAKEPMIVTRKDFVDSLISISPAYTQSESRIVSQYLPTNYFSLTTDHESIITSLLELSSSIQSQTAAPSKMITSLIYGPKGTGKTTLAARVAVLGHFTYIKVVTASNMIGLTDFGKIEYIHQVFKDAFSSSHSLIVLDDVHRLVEYVQVGDRVSVSHSLMHALSTLLSYSMSMSSGSTVMVIGTMTVSQRESLAQPINLNFPTLFTWHHYTPLMNSTDIYSFLKKSNINRLNGGQFSFPSHLSLSITQLMNALQCACISEGMLIEEEVDKKTSCYLNAFFSQTTLLDCLNSSNSKNEAQPLPSINSFPL</sequence>
<keyword evidence="5 6" id="KW-0653">Protein transport</keyword>
<dbReference type="KEGG" id="aqu:109580865"/>
<dbReference type="SUPFAM" id="SSF50911">
    <property type="entry name" value="Mannose 6-phosphate receptor domain"/>
    <property type="match status" value="1"/>
</dbReference>
<comment type="cofactor">
    <cofactor evidence="6">
        <name>Mg(2+)</name>
        <dbReference type="ChEBI" id="CHEBI:18420"/>
    </cofactor>
    <text evidence="6">Binds 1 Mg(2+) ion per subunit.</text>
</comment>
<comment type="similarity">
    <text evidence="1 6">Belongs to the AAA ATPase family.</text>
</comment>
<dbReference type="GO" id="GO:0005795">
    <property type="term" value="C:Golgi stack"/>
    <property type="evidence" value="ECO:0007669"/>
    <property type="project" value="TreeGrafter"/>
</dbReference>
<keyword evidence="4 6" id="KW-0067">ATP-binding</keyword>